<comment type="caution">
    <text evidence="1">The sequence shown here is derived from an EMBL/GenBank/DDBJ whole genome shotgun (WGS) entry which is preliminary data.</text>
</comment>
<dbReference type="OMA" id="INRYVIA"/>
<organism evidence="1 2">
    <name type="scientific">Trichinella britovi</name>
    <name type="common">Parasitic roundworm</name>
    <dbReference type="NCBI Taxonomy" id="45882"/>
    <lineage>
        <taxon>Eukaryota</taxon>
        <taxon>Metazoa</taxon>
        <taxon>Ecdysozoa</taxon>
        <taxon>Nematoda</taxon>
        <taxon>Enoplea</taxon>
        <taxon>Dorylaimia</taxon>
        <taxon>Trichinellida</taxon>
        <taxon>Trichinellidae</taxon>
        <taxon>Trichinella</taxon>
    </lineage>
</organism>
<protein>
    <submittedName>
        <fullName evidence="1">Uncharacterized protein</fullName>
    </submittedName>
</protein>
<evidence type="ECO:0000313" key="1">
    <source>
        <dbReference type="EMBL" id="KRY51207.1"/>
    </source>
</evidence>
<keyword evidence="2" id="KW-1185">Reference proteome</keyword>
<accession>A0A0V1CPV9</accession>
<proteinExistence type="predicted"/>
<dbReference type="AlphaFoldDB" id="A0A0V1CPV9"/>
<sequence>MECFRHKYHINITITATCIRQPFTISCMLKFTYMLKASKVGSVRNTYIGLTEEERQDLTVARYLRSITTQGRDIIQTKQSYSGIHSHRKMHRLLTTLSSNNNATTNALGILQRLVAGLIMPFGLNILNCFGVIPEVGLFLLWSFKRFTALEAFMEKLIEEERNKWRMTAALPRKQSSYEMQYVEAGLSFIGSFFDFAVCKSSMILP</sequence>
<dbReference type="EMBL" id="JYDI01000131">
    <property type="protein sequence ID" value="KRY51207.1"/>
    <property type="molecule type" value="Genomic_DNA"/>
</dbReference>
<evidence type="ECO:0000313" key="2">
    <source>
        <dbReference type="Proteomes" id="UP000054653"/>
    </source>
</evidence>
<dbReference type="Proteomes" id="UP000054653">
    <property type="component" value="Unassembled WGS sequence"/>
</dbReference>
<name>A0A0V1CPV9_TRIBR</name>
<reference evidence="1 2" key="1">
    <citation type="submission" date="2015-01" db="EMBL/GenBank/DDBJ databases">
        <title>Evolution of Trichinella species and genotypes.</title>
        <authorList>
            <person name="Korhonen P.K."/>
            <person name="Edoardo P."/>
            <person name="Giuseppe L.R."/>
            <person name="Gasser R.B."/>
        </authorList>
    </citation>
    <scope>NUCLEOTIDE SEQUENCE [LARGE SCALE GENOMIC DNA]</scope>
    <source>
        <strain evidence="1">ISS120</strain>
    </source>
</reference>
<gene>
    <name evidence="1" type="ORF">T03_86</name>
</gene>